<dbReference type="PANTHER" id="PTHR35561:SF1">
    <property type="entry name" value="RNA 2',3'-CYCLIC PHOSPHODIESTERASE"/>
    <property type="match status" value="1"/>
</dbReference>
<comment type="similarity">
    <text evidence="2">Belongs to the 2H phosphoesterase superfamily. ThpR family.</text>
</comment>
<feature type="active site" description="Proton acceptor" evidence="2">
    <location>
        <position position="125"/>
    </location>
</feature>
<dbReference type="InterPro" id="IPR009097">
    <property type="entry name" value="Cyclic_Pdiesterase"/>
</dbReference>
<name>A0A1S2NB53_9BURK</name>
<gene>
    <name evidence="3" type="ORF">LO55_1866</name>
</gene>
<feature type="short sequence motif" description="HXTX 1" evidence="2">
    <location>
        <begin position="45"/>
        <end position="48"/>
    </location>
</feature>
<evidence type="ECO:0000256" key="1">
    <source>
        <dbReference type="ARBA" id="ARBA00022801"/>
    </source>
</evidence>
<dbReference type="Pfam" id="PF13563">
    <property type="entry name" value="2_5_RNA_ligase2"/>
    <property type="match status" value="1"/>
</dbReference>
<feature type="active site" description="Proton donor" evidence="2">
    <location>
        <position position="45"/>
    </location>
</feature>
<dbReference type="PANTHER" id="PTHR35561">
    <property type="entry name" value="RNA 2',3'-CYCLIC PHOSPHODIESTERASE"/>
    <property type="match status" value="1"/>
</dbReference>
<keyword evidence="3" id="KW-0436">Ligase</keyword>
<dbReference type="GO" id="GO:0008664">
    <property type="term" value="F:RNA 2',3'-cyclic 3'-phosphodiesterase activity"/>
    <property type="evidence" value="ECO:0007669"/>
    <property type="project" value="UniProtKB-EC"/>
</dbReference>
<sequence length="170" mass="18878">MGQQKTSRLFLALWPSATIRGQLRERRDAWQWPRGATPVHADKLHLTLHFLGDVPSERLPELLDGFSVPFVPFRLDLGKPVLWPHGIAVLEPFAEPPALLALHARLADALVGLGLQPEQRSYRPHVTMARRAGGVAVPQDGPPIAWQADRYALVESQGGVYTVLREYISA</sequence>
<evidence type="ECO:0000256" key="2">
    <source>
        <dbReference type="HAMAP-Rule" id="MF_01940"/>
    </source>
</evidence>
<dbReference type="NCBIfam" id="TIGR02258">
    <property type="entry name" value="2_5_ligase"/>
    <property type="match status" value="1"/>
</dbReference>
<evidence type="ECO:0000313" key="3">
    <source>
        <dbReference type="EMBL" id="OIJ42275.1"/>
    </source>
</evidence>
<dbReference type="RefSeq" id="WP_071363732.1">
    <property type="nucleotide sequence ID" value="NZ_JRYB01000001.1"/>
</dbReference>
<proteinExistence type="inferred from homology"/>
<dbReference type="GO" id="GO:0004113">
    <property type="term" value="F:2',3'-cyclic-nucleotide 3'-phosphodiesterase activity"/>
    <property type="evidence" value="ECO:0007669"/>
    <property type="project" value="InterPro"/>
</dbReference>
<organism evidence="3 4">
    <name type="scientific">Massilia timonae</name>
    <dbReference type="NCBI Taxonomy" id="47229"/>
    <lineage>
        <taxon>Bacteria</taxon>
        <taxon>Pseudomonadati</taxon>
        <taxon>Pseudomonadota</taxon>
        <taxon>Betaproteobacteria</taxon>
        <taxon>Burkholderiales</taxon>
        <taxon>Oxalobacteraceae</taxon>
        <taxon>Telluria group</taxon>
        <taxon>Massilia</taxon>
    </lineage>
</organism>
<accession>A0A1S2NB53</accession>
<dbReference type="Gene3D" id="3.90.1140.10">
    <property type="entry name" value="Cyclic phosphodiesterase"/>
    <property type="match status" value="1"/>
</dbReference>
<feature type="short sequence motif" description="HXTX 2" evidence="2">
    <location>
        <begin position="125"/>
        <end position="128"/>
    </location>
</feature>
<reference evidence="3 4" key="1">
    <citation type="submission" date="2014-10" db="EMBL/GenBank/DDBJ databases">
        <authorList>
            <person name="Seo M.-J."/>
            <person name="Seok Y.J."/>
            <person name="Cha I.-T."/>
        </authorList>
    </citation>
    <scope>NUCLEOTIDE SEQUENCE [LARGE SCALE GENOMIC DNA]</scope>
    <source>
        <strain evidence="3 4">NEU</strain>
    </source>
</reference>
<dbReference type="GO" id="GO:0016874">
    <property type="term" value="F:ligase activity"/>
    <property type="evidence" value="ECO:0007669"/>
    <property type="project" value="UniProtKB-KW"/>
</dbReference>
<comment type="catalytic activity">
    <reaction evidence="2">
        <text>a 3'-end 2',3'-cyclophospho-ribonucleotide-RNA + H2O = a 3'-end 2'-phospho-ribonucleotide-RNA + H(+)</text>
        <dbReference type="Rhea" id="RHEA:11828"/>
        <dbReference type="Rhea" id="RHEA-COMP:10464"/>
        <dbReference type="Rhea" id="RHEA-COMP:17353"/>
        <dbReference type="ChEBI" id="CHEBI:15377"/>
        <dbReference type="ChEBI" id="CHEBI:15378"/>
        <dbReference type="ChEBI" id="CHEBI:83064"/>
        <dbReference type="ChEBI" id="CHEBI:173113"/>
        <dbReference type="EC" id="3.1.4.58"/>
    </reaction>
</comment>
<evidence type="ECO:0000313" key="4">
    <source>
        <dbReference type="Proteomes" id="UP000180246"/>
    </source>
</evidence>
<dbReference type="EMBL" id="JRYB01000001">
    <property type="protein sequence ID" value="OIJ42275.1"/>
    <property type="molecule type" value="Genomic_DNA"/>
</dbReference>
<dbReference type="InterPro" id="IPR004175">
    <property type="entry name" value="RNA_CPDase"/>
</dbReference>
<comment type="function">
    <text evidence="2">Hydrolyzes RNA 2',3'-cyclic phosphodiester to an RNA 2'-phosphomonoester.</text>
</comment>
<dbReference type="EC" id="3.1.4.58" evidence="2"/>
<dbReference type="SUPFAM" id="SSF55144">
    <property type="entry name" value="LigT-like"/>
    <property type="match status" value="1"/>
</dbReference>
<dbReference type="AlphaFoldDB" id="A0A1S2NB53"/>
<protein>
    <recommendedName>
        <fullName evidence="2">RNA 2',3'-cyclic phosphodiesterase</fullName>
        <shortName evidence="2">RNA 2',3'-CPDase</shortName>
        <ecNumber evidence="2">3.1.4.58</ecNumber>
    </recommendedName>
</protein>
<dbReference type="Proteomes" id="UP000180246">
    <property type="component" value="Unassembled WGS sequence"/>
</dbReference>
<dbReference type="HAMAP" id="MF_01940">
    <property type="entry name" value="RNA_CPDase"/>
    <property type="match status" value="1"/>
</dbReference>
<comment type="caution">
    <text evidence="3">The sequence shown here is derived from an EMBL/GenBank/DDBJ whole genome shotgun (WGS) entry which is preliminary data.</text>
</comment>
<keyword evidence="1 2" id="KW-0378">Hydrolase</keyword>